<dbReference type="InterPro" id="IPR023299">
    <property type="entry name" value="ATPase_P-typ_cyto_dom_N"/>
</dbReference>
<dbReference type="GO" id="GO:0030007">
    <property type="term" value="P:intracellular potassium ion homeostasis"/>
    <property type="evidence" value="ECO:0007669"/>
    <property type="project" value="TreeGrafter"/>
</dbReference>
<evidence type="ECO:0000256" key="5">
    <source>
        <dbReference type="ARBA" id="ARBA00022840"/>
    </source>
</evidence>
<feature type="transmembrane region" description="Helical" evidence="10">
    <location>
        <begin position="362"/>
        <end position="386"/>
    </location>
</feature>
<sequence>MAPEGVPGDLPRTITFSGDNNGTPRLHTIPSREPRAAAGRTSEKNPEFIVALGSANADPVASPASTKVDTENEKSKNIDVTEHMLPLKDVCSKFSVDANPDRPQDSFGLAASQAATLLETNGPNSLTPPKKKSSLQKFFICLSSLFNLMLIASGILEYILLGIDFKDNKANIYMGAILIVVAFINAAVEWYQQRKSENTLAALLKMIPAKSHVIRERKLDSIPASDIVVGDVLFLRMGDKIPADCYVFASSDLKVDNSSLTGESEPQERGPGNTMKNPLEATNMVFNGTLAVSGEAYAIVVRTGDNTVLGQIAGLTAGEEKAESPLNREIATFVRIIASIAILTAIIFFIAGMCLYKDFPFAINFAIGIFVAWVPEGLPATVTMLLTIAAKRMASENVLVKDLQGVETLGAITLLATDKTGTLTRNQMTVTNIWANGRMYSSTRGHNDIGEPIVGIEVSGVREIIAISTLCRSVKFDRTDVPMDKRQLLGDATESGLVRFAGSRLGSDFDEMLPRHPKVFEIPFNSANKWMLTVHKLEHQNGPLTLLIKGAPERILRLCTTILFSNEIVPLTEEHKRQYDETYEYMASRGHRVLAFAQLQLDGGEFPEGYVFNKKTENYPKSGYTFVGLSSLEDPPKHGVREAIGRCRSAGIQVMMVTGDHPLTAEAIGRKINLVLGETREAVAKRTGRPVEEIGEDEYDAMVIHGEKIAEMTDREWDLVFRKNEVIFARTSPKNKLEIVSRAQSMGHICGVTGDGVNDSPALKKADLGIAMNESGSDVSKEAASMILLDDNFASIVKGIEEGRLIFANLKKSIRYTVTHSTPEVIPQILYIIVPLPPMLTSIMILCIDLGFEIMAALTYAWEPAESGNGLMKLPPRKPVTMRSIAQLRAYNARHPPPPTDPETGKPIKDKWHVHIAKAIKAPFTKLWWQDWMEKSEGEVLVDGDLLSWAYLEAGLISAISLTVVFFVILHKHGISPRQARLMAKDTSKSYFNKDSPEYTYNGRTFTGNDQFYALNEARTGVLFSIYILQVFNLFICKARFRLPFGKFMFRNTRTFYGFGGGLVLLALVTYIPPLNSVFNGSYKSIPLYWLIAVGFGCFLLAYATARMLILRKSKPIKWNRTIEGLHMHPTIWSTRHTTKSIDLKV</sequence>
<dbReference type="SUPFAM" id="SSF81660">
    <property type="entry name" value="Metal cation-transporting ATPase, ATP-binding domain N"/>
    <property type="match status" value="1"/>
</dbReference>
<dbReference type="SUPFAM" id="SSF81665">
    <property type="entry name" value="Calcium ATPase, transmembrane domain M"/>
    <property type="match status" value="2"/>
</dbReference>
<dbReference type="Gene3D" id="3.40.50.1000">
    <property type="entry name" value="HAD superfamily/HAD-like"/>
    <property type="match status" value="1"/>
</dbReference>
<evidence type="ECO:0000256" key="4">
    <source>
        <dbReference type="ARBA" id="ARBA00022741"/>
    </source>
</evidence>
<dbReference type="PRINTS" id="PR00119">
    <property type="entry name" value="CATATPASE"/>
</dbReference>
<dbReference type="GO" id="GO:0016887">
    <property type="term" value="F:ATP hydrolysis activity"/>
    <property type="evidence" value="ECO:0007669"/>
    <property type="project" value="InterPro"/>
</dbReference>
<keyword evidence="4" id="KW-0547">Nucleotide-binding</keyword>
<organism evidence="12 13">
    <name type="scientific">Coemansia spiralis</name>
    <dbReference type="NCBI Taxonomy" id="417178"/>
    <lineage>
        <taxon>Eukaryota</taxon>
        <taxon>Fungi</taxon>
        <taxon>Fungi incertae sedis</taxon>
        <taxon>Zoopagomycota</taxon>
        <taxon>Kickxellomycotina</taxon>
        <taxon>Kickxellomycetes</taxon>
        <taxon>Kickxellales</taxon>
        <taxon>Kickxellaceae</taxon>
        <taxon>Coemansia</taxon>
    </lineage>
</organism>
<keyword evidence="5" id="KW-0067">ATP-binding</keyword>
<dbReference type="InterPro" id="IPR059000">
    <property type="entry name" value="ATPase_P-type_domA"/>
</dbReference>
<dbReference type="SUPFAM" id="SSF81653">
    <property type="entry name" value="Calcium ATPase, transduction domain A"/>
    <property type="match status" value="1"/>
</dbReference>
<dbReference type="GO" id="GO:1902600">
    <property type="term" value="P:proton transmembrane transport"/>
    <property type="evidence" value="ECO:0007669"/>
    <property type="project" value="TreeGrafter"/>
</dbReference>
<dbReference type="SFLD" id="SFLDF00027">
    <property type="entry name" value="p-type_atpase"/>
    <property type="match status" value="1"/>
</dbReference>
<evidence type="ECO:0000256" key="8">
    <source>
        <dbReference type="ARBA" id="ARBA00023136"/>
    </source>
</evidence>
<dbReference type="SUPFAM" id="SSF56784">
    <property type="entry name" value="HAD-like"/>
    <property type="match status" value="1"/>
</dbReference>
<dbReference type="InterPro" id="IPR036412">
    <property type="entry name" value="HAD-like_sf"/>
</dbReference>
<keyword evidence="2" id="KW-1003">Cell membrane</keyword>
<feature type="transmembrane region" description="Helical" evidence="10">
    <location>
        <begin position="1056"/>
        <end position="1076"/>
    </location>
</feature>
<dbReference type="Pfam" id="PF00689">
    <property type="entry name" value="Cation_ATPase_C"/>
    <property type="match status" value="1"/>
</dbReference>
<accession>A0A9W8KXL3</accession>
<dbReference type="NCBIfam" id="TIGR01494">
    <property type="entry name" value="ATPase_P-type"/>
    <property type="match status" value="2"/>
</dbReference>
<dbReference type="SFLD" id="SFLDS00003">
    <property type="entry name" value="Haloacid_Dehalogenase"/>
    <property type="match status" value="1"/>
</dbReference>
<dbReference type="PRINTS" id="PR00121">
    <property type="entry name" value="NAKATPASE"/>
</dbReference>
<feature type="transmembrane region" description="Helical" evidence="10">
    <location>
        <begin position="138"/>
        <end position="160"/>
    </location>
</feature>
<evidence type="ECO:0000256" key="10">
    <source>
        <dbReference type="SAM" id="Phobius"/>
    </source>
</evidence>
<dbReference type="Pfam" id="PF00690">
    <property type="entry name" value="Cation_ATPase_N"/>
    <property type="match status" value="1"/>
</dbReference>
<feature type="compositionally biased region" description="Polar residues" evidence="9">
    <location>
        <begin position="14"/>
        <end position="23"/>
    </location>
</feature>
<dbReference type="SFLD" id="SFLDG00002">
    <property type="entry name" value="C1.7:_P-type_atpase_like"/>
    <property type="match status" value="1"/>
</dbReference>
<dbReference type="PROSITE" id="PS00154">
    <property type="entry name" value="ATPASE_E1_E2"/>
    <property type="match status" value="1"/>
</dbReference>
<keyword evidence="8 10" id="KW-0472">Membrane</keyword>
<dbReference type="InterPro" id="IPR050510">
    <property type="entry name" value="Cation_transp_ATPase_P-type"/>
</dbReference>
<dbReference type="InterPro" id="IPR023298">
    <property type="entry name" value="ATPase_P-typ_TM_dom_sf"/>
</dbReference>
<feature type="region of interest" description="Disordered" evidence="9">
    <location>
        <begin position="1"/>
        <end position="47"/>
    </location>
</feature>
<dbReference type="GO" id="GO:0005391">
    <property type="term" value="F:P-type sodium:potassium-exchanging transporter activity"/>
    <property type="evidence" value="ECO:0007669"/>
    <property type="project" value="TreeGrafter"/>
</dbReference>
<dbReference type="InterPro" id="IPR006068">
    <property type="entry name" value="ATPase_P-typ_cation-transptr_C"/>
</dbReference>
<feature type="region of interest" description="Disordered" evidence="9">
    <location>
        <begin position="54"/>
        <end position="73"/>
    </location>
</feature>
<proteinExistence type="predicted"/>
<dbReference type="InterPro" id="IPR004014">
    <property type="entry name" value="ATPase_P-typ_cation-transptr_N"/>
</dbReference>
<protein>
    <recommendedName>
        <fullName evidence="11">Cation-transporting P-type ATPase N-terminal domain-containing protein</fullName>
    </recommendedName>
</protein>
<dbReference type="Gene3D" id="1.20.1110.10">
    <property type="entry name" value="Calcium-transporting ATPase, transmembrane domain"/>
    <property type="match status" value="2"/>
</dbReference>
<dbReference type="InterPro" id="IPR001757">
    <property type="entry name" value="P_typ_ATPase"/>
</dbReference>
<dbReference type="InterPro" id="IPR023214">
    <property type="entry name" value="HAD_sf"/>
</dbReference>
<evidence type="ECO:0000256" key="2">
    <source>
        <dbReference type="ARBA" id="ARBA00022475"/>
    </source>
</evidence>
<dbReference type="Gene3D" id="2.70.150.10">
    <property type="entry name" value="Calcium-transporting ATPase, cytoplasmic transduction domain A"/>
    <property type="match status" value="1"/>
</dbReference>
<gene>
    <name evidence="12" type="ORF">GGI25_003976</name>
</gene>
<dbReference type="InterPro" id="IPR008250">
    <property type="entry name" value="ATPase_P-typ_transduc_dom_A_sf"/>
</dbReference>
<comment type="subcellular location">
    <subcellularLocation>
        <location evidence="1">Cell membrane</location>
        <topology evidence="1">Multi-pass membrane protein</topology>
    </subcellularLocation>
</comment>
<evidence type="ECO:0000313" key="12">
    <source>
        <dbReference type="EMBL" id="KAJ2675468.1"/>
    </source>
</evidence>
<evidence type="ECO:0000313" key="13">
    <source>
        <dbReference type="Proteomes" id="UP001151518"/>
    </source>
</evidence>
<feature type="transmembrane region" description="Helical" evidence="10">
    <location>
        <begin position="333"/>
        <end position="356"/>
    </location>
</feature>
<dbReference type="GO" id="GO:1990573">
    <property type="term" value="P:potassium ion import across plasma membrane"/>
    <property type="evidence" value="ECO:0007669"/>
    <property type="project" value="TreeGrafter"/>
</dbReference>
<evidence type="ECO:0000256" key="3">
    <source>
        <dbReference type="ARBA" id="ARBA00022692"/>
    </source>
</evidence>
<dbReference type="EMBL" id="JANBTW010000048">
    <property type="protein sequence ID" value="KAJ2675468.1"/>
    <property type="molecule type" value="Genomic_DNA"/>
</dbReference>
<evidence type="ECO:0000259" key="11">
    <source>
        <dbReference type="SMART" id="SM00831"/>
    </source>
</evidence>
<dbReference type="GO" id="GO:0036376">
    <property type="term" value="P:sodium ion export across plasma membrane"/>
    <property type="evidence" value="ECO:0007669"/>
    <property type="project" value="TreeGrafter"/>
</dbReference>
<dbReference type="Pfam" id="PF00122">
    <property type="entry name" value="E1-E2_ATPase"/>
    <property type="match status" value="1"/>
</dbReference>
<dbReference type="FunFam" id="3.40.50.1000:FF:000083">
    <property type="entry name" value="Sodium/potassium-transporting ATPase subunit alpha"/>
    <property type="match status" value="1"/>
</dbReference>
<dbReference type="GO" id="GO:0005886">
    <property type="term" value="C:plasma membrane"/>
    <property type="evidence" value="ECO:0007669"/>
    <property type="project" value="UniProtKB-SubCell"/>
</dbReference>
<evidence type="ECO:0000256" key="9">
    <source>
        <dbReference type="SAM" id="MobiDB-lite"/>
    </source>
</evidence>
<reference evidence="12" key="1">
    <citation type="submission" date="2022-07" db="EMBL/GenBank/DDBJ databases">
        <title>Phylogenomic reconstructions and comparative analyses of Kickxellomycotina fungi.</title>
        <authorList>
            <person name="Reynolds N.K."/>
            <person name="Stajich J.E."/>
            <person name="Barry K."/>
            <person name="Grigoriev I.V."/>
            <person name="Crous P."/>
            <person name="Smith M.E."/>
        </authorList>
    </citation>
    <scope>NUCLEOTIDE SEQUENCE</scope>
    <source>
        <strain evidence="12">NRRL 3115</strain>
    </source>
</reference>
<evidence type="ECO:0000256" key="6">
    <source>
        <dbReference type="ARBA" id="ARBA00022967"/>
    </source>
</evidence>
<evidence type="ECO:0000256" key="1">
    <source>
        <dbReference type="ARBA" id="ARBA00004651"/>
    </source>
</evidence>
<dbReference type="GO" id="GO:0005524">
    <property type="term" value="F:ATP binding"/>
    <property type="evidence" value="ECO:0007669"/>
    <property type="project" value="UniProtKB-KW"/>
</dbReference>
<keyword evidence="3 10" id="KW-0812">Transmembrane</keyword>
<keyword evidence="7 10" id="KW-1133">Transmembrane helix</keyword>
<keyword evidence="6" id="KW-1278">Translocase</keyword>
<dbReference type="InterPro" id="IPR018303">
    <property type="entry name" value="ATPase_P-typ_P_site"/>
</dbReference>
<dbReference type="GO" id="GO:0006883">
    <property type="term" value="P:intracellular sodium ion homeostasis"/>
    <property type="evidence" value="ECO:0007669"/>
    <property type="project" value="TreeGrafter"/>
</dbReference>
<dbReference type="Pfam" id="PF13246">
    <property type="entry name" value="Cation_ATPase"/>
    <property type="match status" value="1"/>
</dbReference>
<comment type="caution">
    <text evidence="12">The sequence shown here is derived from an EMBL/GenBank/DDBJ whole genome shotgun (WGS) entry which is preliminary data.</text>
</comment>
<dbReference type="Gene3D" id="3.40.1110.10">
    <property type="entry name" value="Calcium-transporting ATPase, cytoplasmic domain N"/>
    <property type="match status" value="1"/>
</dbReference>
<feature type="domain" description="Cation-transporting P-type ATPase N-terminal" evidence="11">
    <location>
        <begin position="81"/>
        <end position="162"/>
    </location>
</feature>
<dbReference type="SMART" id="SM00831">
    <property type="entry name" value="Cation_ATPase_N"/>
    <property type="match status" value="1"/>
</dbReference>
<dbReference type="PANTHER" id="PTHR43294">
    <property type="entry name" value="SODIUM/POTASSIUM-TRANSPORTING ATPASE SUBUNIT ALPHA"/>
    <property type="match status" value="1"/>
</dbReference>
<dbReference type="InterPro" id="IPR044492">
    <property type="entry name" value="P_typ_ATPase_HD_dom"/>
</dbReference>
<dbReference type="PANTHER" id="PTHR43294:SF21">
    <property type="entry name" value="CATION TRANSPORTING ATPASE"/>
    <property type="match status" value="1"/>
</dbReference>
<feature type="transmembrane region" description="Helical" evidence="10">
    <location>
        <begin position="839"/>
        <end position="862"/>
    </location>
</feature>
<feature type="transmembrane region" description="Helical" evidence="10">
    <location>
        <begin position="949"/>
        <end position="970"/>
    </location>
</feature>
<dbReference type="AlphaFoldDB" id="A0A9W8KXL3"/>
<feature type="transmembrane region" description="Helical" evidence="10">
    <location>
        <begin position="1088"/>
        <end position="1111"/>
    </location>
</feature>
<dbReference type="Proteomes" id="UP001151518">
    <property type="component" value="Unassembled WGS sequence"/>
</dbReference>
<name>A0A9W8KXL3_9FUNG</name>
<feature type="transmembrane region" description="Helical" evidence="10">
    <location>
        <begin position="172"/>
        <end position="191"/>
    </location>
</feature>
<evidence type="ECO:0000256" key="7">
    <source>
        <dbReference type="ARBA" id="ARBA00022989"/>
    </source>
</evidence>
<feature type="compositionally biased region" description="Basic and acidic residues" evidence="9">
    <location>
        <begin position="30"/>
        <end position="46"/>
    </location>
</feature>
<dbReference type="OrthoDB" id="158672at2759"/>